<organism evidence="1 2">
    <name type="scientific">Lacinutrix venerupis</name>
    <dbReference type="NCBI Taxonomy" id="1486034"/>
    <lineage>
        <taxon>Bacteria</taxon>
        <taxon>Pseudomonadati</taxon>
        <taxon>Bacteroidota</taxon>
        <taxon>Flavobacteriia</taxon>
        <taxon>Flavobacteriales</taxon>
        <taxon>Flavobacteriaceae</taxon>
        <taxon>Lacinutrix</taxon>
    </lineage>
</organism>
<name>A0AAC9PXD8_9FLAO</name>
<dbReference type="GO" id="GO:0008168">
    <property type="term" value="F:methyltransferase activity"/>
    <property type="evidence" value="ECO:0007669"/>
    <property type="project" value="UniProtKB-KW"/>
</dbReference>
<proteinExistence type="predicted"/>
<dbReference type="KEGG" id="lvn:BWR22_10600"/>
<dbReference type="GO" id="GO:0032259">
    <property type="term" value="P:methylation"/>
    <property type="evidence" value="ECO:0007669"/>
    <property type="project" value="UniProtKB-KW"/>
</dbReference>
<dbReference type="Pfam" id="PF13578">
    <property type="entry name" value="Methyltransf_24"/>
    <property type="match status" value="1"/>
</dbReference>
<reference evidence="1 2" key="1">
    <citation type="submission" date="2017-01" db="EMBL/GenBank/DDBJ databases">
        <title>Complete genome of Lacinutrix venerupis DOK2-8 isolated from seawater in Dokdo.</title>
        <authorList>
            <person name="Chi W.-J."/>
            <person name="Kim J.H."/>
        </authorList>
    </citation>
    <scope>NUCLEOTIDE SEQUENCE [LARGE SCALE GENOMIC DNA]</scope>
    <source>
        <strain evidence="1 2">DOK2-8</strain>
    </source>
</reference>
<dbReference type="SUPFAM" id="SSF53335">
    <property type="entry name" value="S-adenosyl-L-methionine-dependent methyltransferases"/>
    <property type="match status" value="1"/>
</dbReference>
<sequence length="257" mass="29875">MRKLIIAYIKFWLRSTNQHGVQSPFVYSLVTKCFYSKKKHNAYSKLKNYKKTLLQNQQTIEVTDLGAGSQTTKSNTRIISKIAKNVGTTNHRAKLFYRLVNYFQFQNILELGTSMGIATHAMHLGNPNAQITTIEGCPNISAFTKQSFKNFNLKNIKVLTGDFKKVIEPLTENKYNLIYFDGNHQKEATLNYFETLLPTATNDSVFIFDDIYWSKQMTEAWEIIKQHPQVTVTIDTFFWGIVFFRKEQAKEHFTIRL</sequence>
<dbReference type="AlphaFoldDB" id="A0AAC9PXD8"/>
<dbReference type="Gene3D" id="3.40.50.150">
    <property type="entry name" value="Vaccinia Virus protein VP39"/>
    <property type="match status" value="1"/>
</dbReference>
<gene>
    <name evidence="1" type="ORF">BWR22_10600</name>
</gene>
<dbReference type="CDD" id="cd02440">
    <property type="entry name" value="AdoMet_MTases"/>
    <property type="match status" value="1"/>
</dbReference>
<keyword evidence="2" id="KW-1185">Reference proteome</keyword>
<evidence type="ECO:0000313" key="1">
    <source>
        <dbReference type="EMBL" id="APY00743.1"/>
    </source>
</evidence>
<dbReference type="EMBL" id="CP019352">
    <property type="protein sequence ID" value="APY00743.1"/>
    <property type="molecule type" value="Genomic_DNA"/>
</dbReference>
<evidence type="ECO:0000313" key="2">
    <source>
        <dbReference type="Proteomes" id="UP000187506"/>
    </source>
</evidence>
<keyword evidence="1" id="KW-0489">Methyltransferase</keyword>
<dbReference type="RefSeq" id="WP_076733649.1">
    <property type="nucleotide sequence ID" value="NZ_CP019352.1"/>
</dbReference>
<accession>A0AAC9PXD8</accession>
<dbReference type="InterPro" id="IPR029063">
    <property type="entry name" value="SAM-dependent_MTases_sf"/>
</dbReference>
<keyword evidence="1" id="KW-0808">Transferase</keyword>
<protein>
    <submittedName>
        <fullName evidence="1">Methyltransferase</fullName>
    </submittedName>
</protein>
<dbReference type="Proteomes" id="UP000187506">
    <property type="component" value="Chromosome"/>
</dbReference>